<evidence type="ECO:0000256" key="1">
    <source>
        <dbReference type="SAM" id="Phobius"/>
    </source>
</evidence>
<proteinExistence type="predicted"/>
<dbReference type="EMBL" id="SMAN01000020">
    <property type="protein sequence ID" value="TCT18934.1"/>
    <property type="molecule type" value="Genomic_DNA"/>
</dbReference>
<dbReference type="PANTHER" id="PTHR34351:SF2">
    <property type="entry name" value="DUF58 DOMAIN-CONTAINING PROTEIN"/>
    <property type="match status" value="1"/>
</dbReference>
<comment type="caution">
    <text evidence="3">The sequence shown here is derived from an EMBL/GenBank/DDBJ whole genome shotgun (WGS) entry which is preliminary data.</text>
</comment>
<accession>A0A4R3MRR0</accession>
<feature type="domain" description="DUF58" evidence="2">
    <location>
        <begin position="220"/>
        <end position="375"/>
    </location>
</feature>
<organism evidence="3 4">
    <name type="scientific">Melghiribacillus thermohalophilus</name>
    <dbReference type="NCBI Taxonomy" id="1324956"/>
    <lineage>
        <taxon>Bacteria</taxon>
        <taxon>Bacillati</taxon>
        <taxon>Bacillota</taxon>
        <taxon>Bacilli</taxon>
        <taxon>Bacillales</taxon>
        <taxon>Bacillaceae</taxon>
        <taxon>Melghiribacillus</taxon>
    </lineage>
</organism>
<dbReference type="OrthoDB" id="140416at2"/>
<keyword evidence="1" id="KW-0472">Membrane</keyword>
<evidence type="ECO:0000313" key="4">
    <source>
        <dbReference type="Proteomes" id="UP000294650"/>
    </source>
</evidence>
<name>A0A4R3MRR0_9BACI</name>
<dbReference type="AlphaFoldDB" id="A0A4R3MRR0"/>
<dbReference type="Pfam" id="PF01882">
    <property type="entry name" value="DUF58"/>
    <property type="match status" value="1"/>
</dbReference>
<dbReference type="Proteomes" id="UP000294650">
    <property type="component" value="Unassembled WGS sequence"/>
</dbReference>
<keyword evidence="1" id="KW-1133">Transmembrane helix</keyword>
<reference evidence="3 4" key="1">
    <citation type="submission" date="2019-03" db="EMBL/GenBank/DDBJ databases">
        <title>Genomic Encyclopedia of Type Strains, Phase IV (KMG-IV): sequencing the most valuable type-strain genomes for metagenomic binning, comparative biology and taxonomic classification.</title>
        <authorList>
            <person name="Goeker M."/>
        </authorList>
    </citation>
    <scope>NUCLEOTIDE SEQUENCE [LARGE SCALE GENOMIC DNA]</scope>
    <source>
        <strain evidence="3 4">DSM 25894</strain>
    </source>
</reference>
<keyword evidence="1" id="KW-0812">Transmembrane</keyword>
<feature type="transmembrane region" description="Helical" evidence="1">
    <location>
        <begin position="7"/>
        <end position="27"/>
    </location>
</feature>
<keyword evidence="4" id="KW-1185">Reference proteome</keyword>
<evidence type="ECO:0000259" key="2">
    <source>
        <dbReference type="Pfam" id="PF01882"/>
    </source>
</evidence>
<evidence type="ECO:0000313" key="3">
    <source>
        <dbReference type="EMBL" id="TCT18934.1"/>
    </source>
</evidence>
<dbReference type="InterPro" id="IPR002881">
    <property type="entry name" value="DUF58"/>
</dbReference>
<feature type="transmembrane region" description="Helical" evidence="1">
    <location>
        <begin position="33"/>
        <end position="55"/>
    </location>
</feature>
<protein>
    <submittedName>
        <fullName evidence="3">Uncharacterized protein (DUF58 family)</fullName>
    </submittedName>
</protein>
<gene>
    <name evidence="3" type="ORF">EDD68_12042</name>
</gene>
<sequence length="421" mass="49058">MRQTVSMITKLIVVAFLFAILFSYAMFQGGFVSWFLFFSFLPILGYSALLVLYPWSWLHINRKLSRYVIQAGEQVDVQLSIRQKVFFPFFYVVIEDHLPESMGWKDIRTEKYRYLSAPGVLVEKKQMKKMLFPGLNREHTVNYTLSDIPRGEHLFHFITVKLGDPFGFIRKEKVFPVAGKLFAFPVERKLILHQGVHSFEEGETPSYAMTVKNTTVVSGVREYMPGDRFSWIDWKTTARKNNVMTKEFEQEKSNDVIVLLDASIDRSSRWLAFEGAVETTLSLLFHRGFDAGRIQFICHGKKQQSFHIHPNETSREKVRRFLATIQPQQTIPISKMLKHDFSLYNKGYSFMIVTTKITRDLYETLAKLKRKSQRITLFVVTSEKWIGEQENQKIQHLQNQGITVNVLTEEKLTKSPLEVKA</sequence>
<dbReference type="PANTHER" id="PTHR34351">
    <property type="entry name" value="SLR1927 PROTEIN-RELATED"/>
    <property type="match status" value="1"/>
</dbReference>
<dbReference type="RefSeq" id="WP_132372597.1">
    <property type="nucleotide sequence ID" value="NZ_SMAN01000020.1"/>
</dbReference>